<protein>
    <submittedName>
        <fullName evidence="1">Uncharacterized protein</fullName>
    </submittedName>
</protein>
<sequence>MGELGITIIIADAQNDPVEVRLVRLWDHAEDGLCVDTVGSDSEPILAKSIEKRVKTTTSWNVRCPISSPYSTLHVLLAVERDG</sequence>
<accession>A0A0C9Y8W9</accession>
<dbReference type="HOGENOM" id="CLU_2543451_0_0_1"/>
<organism evidence="1 2">
    <name type="scientific">Pisolithus microcarpus 441</name>
    <dbReference type="NCBI Taxonomy" id="765257"/>
    <lineage>
        <taxon>Eukaryota</taxon>
        <taxon>Fungi</taxon>
        <taxon>Dikarya</taxon>
        <taxon>Basidiomycota</taxon>
        <taxon>Agaricomycotina</taxon>
        <taxon>Agaricomycetes</taxon>
        <taxon>Agaricomycetidae</taxon>
        <taxon>Boletales</taxon>
        <taxon>Sclerodermatineae</taxon>
        <taxon>Pisolithaceae</taxon>
        <taxon>Pisolithus</taxon>
    </lineage>
</organism>
<dbReference type="AlphaFoldDB" id="A0A0C9Y8W9"/>
<name>A0A0C9Y8W9_9AGAM</name>
<dbReference type="EMBL" id="KN833755">
    <property type="protein sequence ID" value="KIK21110.1"/>
    <property type="molecule type" value="Genomic_DNA"/>
</dbReference>
<reference evidence="1 2" key="1">
    <citation type="submission" date="2014-04" db="EMBL/GenBank/DDBJ databases">
        <authorList>
            <consortium name="DOE Joint Genome Institute"/>
            <person name="Kuo A."/>
            <person name="Kohler A."/>
            <person name="Costa M.D."/>
            <person name="Nagy L.G."/>
            <person name="Floudas D."/>
            <person name="Copeland A."/>
            <person name="Barry K.W."/>
            <person name="Cichocki N."/>
            <person name="Veneault-Fourrey C."/>
            <person name="LaButti K."/>
            <person name="Lindquist E.A."/>
            <person name="Lipzen A."/>
            <person name="Lundell T."/>
            <person name="Morin E."/>
            <person name="Murat C."/>
            <person name="Sun H."/>
            <person name="Tunlid A."/>
            <person name="Henrissat B."/>
            <person name="Grigoriev I.V."/>
            <person name="Hibbett D.S."/>
            <person name="Martin F."/>
            <person name="Nordberg H.P."/>
            <person name="Cantor M.N."/>
            <person name="Hua S.X."/>
        </authorList>
    </citation>
    <scope>NUCLEOTIDE SEQUENCE [LARGE SCALE GENOMIC DNA]</scope>
    <source>
        <strain evidence="1 2">441</strain>
    </source>
</reference>
<reference evidence="2" key="2">
    <citation type="submission" date="2015-01" db="EMBL/GenBank/DDBJ databases">
        <title>Evolutionary Origins and Diversification of the Mycorrhizal Mutualists.</title>
        <authorList>
            <consortium name="DOE Joint Genome Institute"/>
            <consortium name="Mycorrhizal Genomics Consortium"/>
            <person name="Kohler A."/>
            <person name="Kuo A."/>
            <person name="Nagy L.G."/>
            <person name="Floudas D."/>
            <person name="Copeland A."/>
            <person name="Barry K.W."/>
            <person name="Cichocki N."/>
            <person name="Veneault-Fourrey C."/>
            <person name="LaButti K."/>
            <person name="Lindquist E.A."/>
            <person name="Lipzen A."/>
            <person name="Lundell T."/>
            <person name="Morin E."/>
            <person name="Murat C."/>
            <person name="Riley R."/>
            <person name="Ohm R."/>
            <person name="Sun H."/>
            <person name="Tunlid A."/>
            <person name="Henrissat B."/>
            <person name="Grigoriev I.V."/>
            <person name="Hibbett D.S."/>
            <person name="Martin F."/>
        </authorList>
    </citation>
    <scope>NUCLEOTIDE SEQUENCE [LARGE SCALE GENOMIC DNA]</scope>
    <source>
        <strain evidence="2">441</strain>
    </source>
</reference>
<proteinExistence type="predicted"/>
<gene>
    <name evidence="1" type="ORF">PISMIDRAFT_681657</name>
</gene>
<evidence type="ECO:0000313" key="2">
    <source>
        <dbReference type="Proteomes" id="UP000054018"/>
    </source>
</evidence>
<keyword evidence="2" id="KW-1185">Reference proteome</keyword>
<evidence type="ECO:0000313" key="1">
    <source>
        <dbReference type="EMBL" id="KIK21110.1"/>
    </source>
</evidence>
<dbReference type="Proteomes" id="UP000054018">
    <property type="component" value="Unassembled WGS sequence"/>
</dbReference>